<dbReference type="RefSeq" id="WP_208869495.1">
    <property type="nucleotide sequence ID" value="NZ_FSQT01000001.1"/>
</dbReference>
<dbReference type="InterPro" id="IPR020843">
    <property type="entry name" value="ER"/>
</dbReference>
<dbReference type="Proteomes" id="UP000185124">
    <property type="component" value="Unassembled WGS sequence"/>
</dbReference>
<dbReference type="InterPro" id="IPR013154">
    <property type="entry name" value="ADH-like_N"/>
</dbReference>
<evidence type="ECO:0000259" key="3">
    <source>
        <dbReference type="SMART" id="SM00829"/>
    </source>
</evidence>
<sequence>MNAVVLDRFGGVDELSSRRIPLPEVGDDDVLIRVEFAGVGSWDAAEREGDYDGAFGVQSTFPYVLGWDAAGTVAALGRNVTRFDVGERVYAATMPVPRGGFYADYGVVEAEFVARVPDRLPAEQAGAMAWDALTALSGLDLLGLRPDETLMVFGASGGIGHMAVQLARHSGIRALAVASGDDGVALARRLGADDAIDGRKDDVLAAAFEFAPGGLDAALVTMGGEAAERSLRAIKNSGRIAWPNGVLPVPVTSPGATVSYYDGDRSRTATDRLNAIIEASSLEVHVARTFPLERVKDAHRPSMITMSASWPSRSDRTQQAARGSGVSGSSHRPRLMSGPSRRWPRGWAVSLAGSAAQVTSCLPGDR</sequence>
<dbReference type="CDD" id="cd05289">
    <property type="entry name" value="MDR_like_2"/>
    <property type="match status" value="1"/>
</dbReference>
<dbReference type="Gene3D" id="3.90.180.10">
    <property type="entry name" value="Medium-chain alcohol dehydrogenases, catalytic domain"/>
    <property type="match status" value="1"/>
</dbReference>
<accession>A0A1N5TXQ2</accession>
<proteinExistence type="predicted"/>
<reference evidence="5" key="1">
    <citation type="submission" date="2016-12" db="EMBL/GenBank/DDBJ databases">
        <authorList>
            <person name="Varghese N."/>
            <person name="Submissions S."/>
        </authorList>
    </citation>
    <scope>NUCLEOTIDE SEQUENCE [LARGE SCALE GENOMIC DNA]</scope>
    <source>
        <strain evidence="5">DSM 45599</strain>
    </source>
</reference>
<dbReference type="InterPro" id="IPR036291">
    <property type="entry name" value="NAD(P)-bd_dom_sf"/>
</dbReference>
<dbReference type="AlphaFoldDB" id="A0A1N5TXQ2"/>
<dbReference type="InterPro" id="IPR013149">
    <property type="entry name" value="ADH-like_C"/>
</dbReference>
<dbReference type="SUPFAM" id="SSF50129">
    <property type="entry name" value="GroES-like"/>
    <property type="match status" value="1"/>
</dbReference>
<feature type="domain" description="Enoyl reductase (ER)" evidence="3">
    <location>
        <begin position="10"/>
        <end position="309"/>
    </location>
</feature>
<dbReference type="PANTHER" id="PTHR44154">
    <property type="entry name" value="QUINONE OXIDOREDUCTASE"/>
    <property type="match status" value="1"/>
</dbReference>
<dbReference type="InterPro" id="IPR011032">
    <property type="entry name" value="GroES-like_sf"/>
</dbReference>
<dbReference type="Pfam" id="PF08240">
    <property type="entry name" value="ADH_N"/>
    <property type="match status" value="1"/>
</dbReference>
<feature type="region of interest" description="Disordered" evidence="2">
    <location>
        <begin position="306"/>
        <end position="341"/>
    </location>
</feature>
<dbReference type="Gene3D" id="3.40.50.720">
    <property type="entry name" value="NAD(P)-binding Rossmann-like Domain"/>
    <property type="match status" value="1"/>
</dbReference>
<feature type="compositionally biased region" description="Polar residues" evidence="2">
    <location>
        <begin position="306"/>
        <end position="321"/>
    </location>
</feature>
<organism evidence="4 5">
    <name type="scientific">Micromonospora cremea</name>
    <dbReference type="NCBI Taxonomy" id="709881"/>
    <lineage>
        <taxon>Bacteria</taxon>
        <taxon>Bacillati</taxon>
        <taxon>Actinomycetota</taxon>
        <taxon>Actinomycetes</taxon>
        <taxon>Micromonosporales</taxon>
        <taxon>Micromonosporaceae</taxon>
        <taxon>Micromonospora</taxon>
    </lineage>
</organism>
<evidence type="ECO:0000313" key="4">
    <source>
        <dbReference type="EMBL" id="SIM52875.1"/>
    </source>
</evidence>
<keyword evidence="5" id="KW-1185">Reference proteome</keyword>
<dbReference type="SMART" id="SM00829">
    <property type="entry name" value="PKS_ER"/>
    <property type="match status" value="1"/>
</dbReference>
<dbReference type="Pfam" id="PF00107">
    <property type="entry name" value="ADH_zinc_N"/>
    <property type="match status" value="1"/>
</dbReference>
<evidence type="ECO:0000313" key="5">
    <source>
        <dbReference type="Proteomes" id="UP000185124"/>
    </source>
</evidence>
<dbReference type="GO" id="GO:0016491">
    <property type="term" value="F:oxidoreductase activity"/>
    <property type="evidence" value="ECO:0007669"/>
    <property type="project" value="InterPro"/>
</dbReference>
<keyword evidence="1" id="KW-0521">NADP</keyword>
<evidence type="ECO:0000256" key="1">
    <source>
        <dbReference type="ARBA" id="ARBA00022857"/>
    </source>
</evidence>
<gene>
    <name evidence="4" type="ORF">SAMN04489832_0430</name>
</gene>
<dbReference type="PANTHER" id="PTHR44154:SF1">
    <property type="entry name" value="QUINONE OXIDOREDUCTASE"/>
    <property type="match status" value="1"/>
</dbReference>
<name>A0A1N5TXQ2_9ACTN</name>
<dbReference type="EMBL" id="FSQT01000001">
    <property type="protein sequence ID" value="SIM52875.1"/>
    <property type="molecule type" value="Genomic_DNA"/>
</dbReference>
<dbReference type="SUPFAM" id="SSF51735">
    <property type="entry name" value="NAD(P)-binding Rossmann-fold domains"/>
    <property type="match status" value="1"/>
</dbReference>
<dbReference type="InterPro" id="IPR051603">
    <property type="entry name" value="Zinc-ADH_QOR/CCCR"/>
</dbReference>
<protein>
    <submittedName>
        <fullName evidence="4">NADPH:quinone reductase</fullName>
    </submittedName>
</protein>
<evidence type="ECO:0000256" key="2">
    <source>
        <dbReference type="SAM" id="MobiDB-lite"/>
    </source>
</evidence>
<dbReference type="STRING" id="709881.SAMN04489832_0430"/>